<dbReference type="Proteomes" id="UP000572325">
    <property type="component" value="Unassembled WGS sequence"/>
</dbReference>
<keyword evidence="12" id="KW-1185">Reference proteome</keyword>
<dbReference type="InterPro" id="IPR028389">
    <property type="entry name" value="POT1"/>
</dbReference>
<dbReference type="PANTHER" id="PTHR14513">
    <property type="entry name" value="PROTECTION OF TELOMERES 1"/>
    <property type="match status" value="1"/>
</dbReference>
<evidence type="ECO:0000313" key="11">
    <source>
        <dbReference type="EMBL" id="NXI26372.1"/>
    </source>
</evidence>
<accession>A0A7K9RR90</accession>
<evidence type="ECO:0000256" key="6">
    <source>
        <dbReference type="ARBA" id="ARBA00022895"/>
    </source>
</evidence>
<evidence type="ECO:0000259" key="10">
    <source>
        <dbReference type="SMART" id="SM00976"/>
    </source>
</evidence>
<evidence type="ECO:0000256" key="8">
    <source>
        <dbReference type="ARBA" id="ARBA00023242"/>
    </source>
</evidence>
<comment type="caution">
    <text evidence="11">The sequence shown here is derived from an EMBL/GenBank/DDBJ whole genome shotgun (WGS) entry which is preliminary data.</text>
</comment>
<dbReference type="Pfam" id="PF02765">
    <property type="entry name" value="POT1"/>
    <property type="match status" value="1"/>
</dbReference>
<dbReference type="GO" id="GO:0010521">
    <property type="term" value="F:telomerase inhibitor activity"/>
    <property type="evidence" value="ECO:0007669"/>
    <property type="project" value="TreeGrafter"/>
</dbReference>
<dbReference type="SMART" id="SM00976">
    <property type="entry name" value="Telo_bind"/>
    <property type="match status" value="1"/>
</dbReference>
<dbReference type="GO" id="GO:0032210">
    <property type="term" value="P:regulation of telomere maintenance via telomerase"/>
    <property type="evidence" value="ECO:0007669"/>
    <property type="project" value="TreeGrafter"/>
</dbReference>
<feature type="domain" description="Telomeric single stranded DNA binding POT1/Cdc13" evidence="10">
    <location>
        <begin position="162"/>
        <end position="292"/>
    </location>
</feature>
<dbReference type="InterPro" id="IPR032042">
    <property type="entry name" value="POT1PC"/>
</dbReference>
<dbReference type="InterPro" id="IPR048953">
    <property type="entry name" value="POT1_C_insert"/>
</dbReference>
<evidence type="ECO:0000313" key="12">
    <source>
        <dbReference type="Proteomes" id="UP000572325"/>
    </source>
</evidence>
<dbReference type="EMBL" id="VWZU01008894">
    <property type="protein sequence ID" value="NXI26372.1"/>
    <property type="molecule type" value="Genomic_DNA"/>
</dbReference>
<dbReference type="CDD" id="cd04498">
    <property type="entry name" value="hPOT1_OB2"/>
    <property type="match status" value="1"/>
</dbReference>
<keyword evidence="8" id="KW-0539">Nucleus</keyword>
<dbReference type="SUPFAM" id="SSF50249">
    <property type="entry name" value="Nucleic acid-binding proteins"/>
    <property type="match status" value="2"/>
</dbReference>
<organism evidence="11 12">
    <name type="scientific">Sterrhoptilus dennistouni</name>
    <dbReference type="NCBI Taxonomy" id="2585820"/>
    <lineage>
        <taxon>Eukaryota</taxon>
        <taxon>Metazoa</taxon>
        <taxon>Chordata</taxon>
        <taxon>Craniata</taxon>
        <taxon>Vertebrata</taxon>
        <taxon>Euteleostomi</taxon>
        <taxon>Archelosauria</taxon>
        <taxon>Archosauria</taxon>
        <taxon>Dinosauria</taxon>
        <taxon>Saurischia</taxon>
        <taxon>Theropoda</taxon>
        <taxon>Coelurosauria</taxon>
        <taxon>Aves</taxon>
        <taxon>Neognathae</taxon>
        <taxon>Neoaves</taxon>
        <taxon>Telluraves</taxon>
        <taxon>Australaves</taxon>
        <taxon>Passeriformes</taxon>
        <taxon>Sylvioidea</taxon>
        <taxon>Zosteropidae</taxon>
        <taxon>Sterrhoptilus</taxon>
    </lineage>
</organism>
<keyword evidence="7" id="KW-0238">DNA-binding</keyword>
<dbReference type="FunFam" id="2.40.50.140:FF:000138">
    <property type="entry name" value="Protection of telomeres 1 homolog"/>
    <property type="match status" value="1"/>
</dbReference>
<comment type="subcellular location">
    <subcellularLocation>
        <location evidence="2">Chromosome</location>
        <location evidence="2">Telomere</location>
    </subcellularLocation>
    <subcellularLocation>
        <location evidence="1">Nucleus</location>
    </subcellularLocation>
</comment>
<dbReference type="GO" id="GO:0000783">
    <property type="term" value="C:nuclear telomere cap complex"/>
    <property type="evidence" value="ECO:0007669"/>
    <property type="project" value="TreeGrafter"/>
</dbReference>
<dbReference type="Gene3D" id="2.40.50.140">
    <property type="entry name" value="Nucleic acid-binding proteins"/>
    <property type="match status" value="2"/>
</dbReference>
<dbReference type="Pfam" id="PF21375">
    <property type="entry name" value="POT1_C_insert"/>
    <property type="match status" value="1"/>
</dbReference>
<dbReference type="GO" id="GO:0016233">
    <property type="term" value="P:telomere capping"/>
    <property type="evidence" value="ECO:0007669"/>
    <property type="project" value="TreeGrafter"/>
</dbReference>
<dbReference type="InterPro" id="IPR011564">
    <property type="entry name" value="Telomer_end-bd_POT1/Cdc13"/>
</dbReference>
<feature type="non-terminal residue" evidence="11">
    <location>
        <position position="1"/>
    </location>
</feature>
<proteinExistence type="inferred from homology"/>
<evidence type="ECO:0000256" key="5">
    <source>
        <dbReference type="ARBA" id="ARBA00022454"/>
    </source>
</evidence>
<dbReference type="GO" id="GO:0005654">
    <property type="term" value="C:nucleoplasm"/>
    <property type="evidence" value="ECO:0007669"/>
    <property type="project" value="UniProtKB-ARBA"/>
</dbReference>
<evidence type="ECO:0000256" key="9">
    <source>
        <dbReference type="ARBA" id="ARBA00084040"/>
    </source>
</evidence>
<protein>
    <recommendedName>
        <fullName evidence="4">Protection of telomeres protein 1</fullName>
    </recommendedName>
    <alternativeName>
        <fullName evidence="9">POT1-like telomere end-binding protein</fullName>
    </alternativeName>
</protein>
<dbReference type="CDD" id="cd04497">
    <property type="entry name" value="hPOT1_OB1_like"/>
    <property type="match status" value="1"/>
</dbReference>
<gene>
    <name evidence="11" type="primary">Pot1</name>
    <name evidence="11" type="ORF">STEDEN_R00979</name>
</gene>
<evidence type="ECO:0000256" key="2">
    <source>
        <dbReference type="ARBA" id="ARBA00004574"/>
    </source>
</evidence>
<feature type="non-terminal residue" evidence="11">
    <location>
        <position position="784"/>
    </location>
</feature>
<evidence type="ECO:0000256" key="1">
    <source>
        <dbReference type="ARBA" id="ARBA00004123"/>
    </source>
</evidence>
<dbReference type="CDD" id="cd20374">
    <property type="entry name" value="Pot1C"/>
    <property type="match status" value="1"/>
</dbReference>
<comment type="similarity">
    <text evidence="3">Belongs to the telombin family.</text>
</comment>
<dbReference type="InterPro" id="IPR012340">
    <property type="entry name" value="NA-bd_OB-fold"/>
</dbReference>
<reference evidence="11 12" key="1">
    <citation type="submission" date="2019-09" db="EMBL/GenBank/DDBJ databases">
        <title>Bird 10,000 Genomes (B10K) Project - Family phase.</title>
        <authorList>
            <person name="Zhang G."/>
        </authorList>
    </citation>
    <scope>NUCLEOTIDE SEQUENCE [LARGE SCALE GENOMIC DNA]</scope>
    <source>
        <strain evidence="11">B10K-DU-001-27</strain>
        <tissue evidence="11">Muscle</tissue>
    </source>
</reference>
<dbReference type="PANTHER" id="PTHR14513:SF0">
    <property type="entry name" value="PROTECTION OF TELOMERES PROTEIN 1"/>
    <property type="match status" value="1"/>
</dbReference>
<dbReference type="AlphaFoldDB" id="A0A7K9RR90"/>
<keyword evidence="6" id="KW-0779">Telomere</keyword>
<evidence type="ECO:0000256" key="3">
    <source>
        <dbReference type="ARBA" id="ARBA00008442"/>
    </source>
</evidence>
<keyword evidence="5" id="KW-0158">Chromosome</keyword>
<dbReference type="Pfam" id="PF16686">
    <property type="entry name" value="POT1PC"/>
    <property type="match status" value="1"/>
</dbReference>
<evidence type="ECO:0000256" key="4">
    <source>
        <dbReference type="ARBA" id="ARBA00015253"/>
    </source>
</evidence>
<evidence type="ECO:0000256" key="7">
    <source>
        <dbReference type="ARBA" id="ARBA00023125"/>
    </source>
</evidence>
<dbReference type="FunFam" id="2.40.50.140:FF:000119">
    <property type="entry name" value="Protection of telomeres 1 homolog"/>
    <property type="match status" value="1"/>
</dbReference>
<dbReference type="GO" id="GO:0098505">
    <property type="term" value="F:G-rich strand telomeric DNA binding"/>
    <property type="evidence" value="ECO:0007669"/>
    <property type="project" value="TreeGrafter"/>
</dbReference>
<name>A0A7K9RR90_9PASS</name>
<sequence length="784" mass="88236">MPVQLLKIKGESETPLPSHLQKENLRDLQEGCDHTNKYIQGIVTLSYPLTKLGDGTDIFKIVLQDSDNLSSKINSINVLIYGKMAEDCARITRHGETFIVAGFKVIKLPTSKEDGRHGCHLEVSEEAGSTIYVSESEIVQIILPCSTGNMIPLCSVAPKYVYTPLNHLKDGTIVNLYGVVKFFKPPYISKGTDYCSVVTLVDPSDVKLTCSLFSGNLDALPKIYKVGDIVRFHRIKIREYNGQMQGITSGGFASLTFDGTVGAPVVPRTSSKVYTFMDEEQKTVEELRIWAASNISISGPAAKLSGVQPMQFFDLTCQLVGKAKVDGSSFLLKVWDGTRCPYPTWKVPVEAKDLEGDKVLLHQLRDLVVDILVYDNHVQLAESLKIGSFLRIYSIHTKQASADNEDVSHIEFHLHGGTCYGRGIGALPESNPDVKELKAFLESVHLADSQNMESMCSMDMDSTFGNVTDLELHLQRCQQLSVTVLTDHQDLSNTELKTIINSTAPQQYRIRAKLRTYKPQKLHQCVKLHCSRCNSLQEVPDRDDFDFILRGSAGTASNPELHNTSWYESVTWTTQDQKQREITIHFVKRDEMLQNPEDTLLMIEGGTLKEIWKLSRRFKCVIPVRSTEDDLELLDLSAPFLLQGNVKYYGCKQCSTPKPVKNLSSLAAEQQTSWEPTEIAQVLGIELLQYVFIMKFTLVDETGALNAYLFDYEKFFQIPASEILTNNFLQQKMQMTMNTLCPPGRKLGDLPWLECFIRSYNVRDAMKNQVYYQIFDTTVAEDVV</sequence>